<protein>
    <submittedName>
        <fullName evidence="1">Uncharacterized protein</fullName>
    </submittedName>
</protein>
<dbReference type="OrthoDB" id="1684102at2759"/>
<dbReference type="Proteomes" id="UP000748756">
    <property type="component" value="Unassembled WGS sequence"/>
</dbReference>
<dbReference type="EMBL" id="JAAAUQ010000018">
    <property type="protein sequence ID" value="KAF9156621.1"/>
    <property type="molecule type" value="Genomic_DNA"/>
</dbReference>
<comment type="caution">
    <text evidence="1">The sequence shown here is derived from an EMBL/GenBank/DDBJ whole genome shotgun (WGS) entry which is preliminary data.</text>
</comment>
<proteinExistence type="predicted"/>
<accession>A0A9P5SAE1</accession>
<organism evidence="1 2">
    <name type="scientific">Linnemannia schmuckeri</name>
    <dbReference type="NCBI Taxonomy" id="64567"/>
    <lineage>
        <taxon>Eukaryota</taxon>
        <taxon>Fungi</taxon>
        <taxon>Fungi incertae sedis</taxon>
        <taxon>Mucoromycota</taxon>
        <taxon>Mortierellomycotina</taxon>
        <taxon>Mortierellomycetes</taxon>
        <taxon>Mortierellales</taxon>
        <taxon>Mortierellaceae</taxon>
        <taxon>Linnemannia</taxon>
    </lineage>
</organism>
<evidence type="ECO:0000313" key="2">
    <source>
        <dbReference type="Proteomes" id="UP000748756"/>
    </source>
</evidence>
<reference evidence="1" key="1">
    <citation type="journal article" date="2020" name="Fungal Divers.">
        <title>Resolving the Mortierellaceae phylogeny through synthesis of multi-gene phylogenetics and phylogenomics.</title>
        <authorList>
            <person name="Vandepol N."/>
            <person name="Liber J."/>
            <person name="Desiro A."/>
            <person name="Na H."/>
            <person name="Kennedy M."/>
            <person name="Barry K."/>
            <person name="Grigoriev I.V."/>
            <person name="Miller A.N."/>
            <person name="O'Donnell K."/>
            <person name="Stajich J.E."/>
            <person name="Bonito G."/>
        </authorList>
    </citation>
    <scope>NUCLEOTIDE SEQUENCE</scope>
    <source>
        <strain evidence="1">NRRL 6426</strain>
    </source>
</reference>
<feature type="non-terminal residue" evidence="1">
    <location>
        <position position="1"/>
    </location>
</feature>
<name>A0A9P5SAE1_9FUNG</name>
<dbReference type="AlphaFoldDB" id="A0A9P5SAE1"/>
<gene>
    <name evidence="1" type="ORF">BG015_003589</name>
</gene>
<evidence type="ECO:0000313" key="1">
    <source>
        <dbReference type="EMBL" id="KAF9156621.1"/>
    </source>
</evidence>
<keyword evidence="2" id="KW-1185">Reference proteome</keyword>
<sequence length="81" mass="8669">SLAGLEGKFSVMASDMKGEEWIKCRHTARFPHAHTMILDISCPTSGTILPGGMVSNVKIMFDQALDKALEVCGMDVGGMVV</sequence>